<reference evidence="6 7" key="1">
    <citation type="submission" date="2021-05" db="EMBL/GenBank/DDBJ databases">
        <title>Shewanella sp. JM162201.</title>
        <authorList>
            <person name="Xu S."/>
            <person name="Li A."/>
        </authorList>
    </citation>
    <scope>NUCLEOTIDE SEQUENCE [LARGE SCALE GENOMIC DNA]</scope>
    <source>
        <strain evidence="6 7">JM162201</strain>
    </source>
</reference>
<sequence length="292" mass="32006">MSSASRRPKSPTSTPKATGERSRNRSSNKSPAANSNTAQNKREDRQRTQTGARVTSKGNSSGNSHAGSNATSSRAHPSARKASARKASTRAATARAAIAPQDVKVLLFNKPFDVLCQFTDETGRATLKDFIPLPGIYAAGRLDRDSEGLLVLTNDGKLQSRLTEPKKQTFKTYWVQVEGIPDEAKLEQLRQGVVLNDGPTLPAKVQRIEPPSLWPRTPPVRERKSIPDCWLEIQICEGRNRQVRRMTAHIGHPTLRLVRAAMGELQLGALGSGEYRLLSQDEIAALRNSLGR</sequence>
<comment type="caution">
    <text evidence="6">The sequence shown here is derived from an EMBL/GenBank/DDBJ whole genome shotgun (WGS) entry which is preliminary data.</text>
</comment>
<dbReference type="Gene3D" id="3.30.70.1560">
    <property type="entry name" value="Alpha-L RNA-binding motif"/>
    <property type="match status" value="1"/>
</dbReference>
<dbReference type="PANTHER" id="PTHR47683:SF2">
    <property type="entry name" value="RNA-BINDING S4 DOMAIN-CONTAINING PROTEIN"/>
    <property type="match status" value="1"/>
</dbReference>
<evidence type="ECO:0000313" key="7">
    <source>
        <dbReference type="Proteomes" id="UP001195903"/>
    </source>
</evidence>
<dbReference type="Gene3D" id="3.30.70.580">
    <property type="entry name" value="Pseudouridine synthase I, catalytic domain, N-terminal subdomain"/>
    <property type="match status" value="1"/>
</dbReference>
<evidence type="ECO:0000256" key="4">
    <source>
        <dbReference type="SAM" id="MobiDB-lite"/>
    </source>
</evidence>
<dbReference type="InterPro" id="IPR000748">
    <property type="entry name" value="PsdUridine_synth_RsuA/RluB/E/F"/>
</dbReference>
<dbReference type="InterPro" id="IPR050343">
    <property type="entry name" value="RsuA_PseudoU_synthase"/>
</dbReference>
<feature type="compositionally biased region" description="Polar residues" evidence="4">
    <location>
        <begin position="25"/>
        <end position="39"/>
    </location>
</feature>
<evidence type="ECO:0000313" key="6">
    <source>
        <dbReference type="EMBL" id="MBT1445821.1"/>
    </source>
</evidence>
<evidence type="ECO:0000256" key="3">
    <source>
        <dbReference type="RuleBase" id="RU003887"/>
    </source>
</evidence>
<dbReference type="PANTHER" id="PTHR47683">
    <property type="entry name" value="PSEUDOURIDINE SYNTHASE FAMILY PROTEIN-RELATED"/>
    <property type="match status" value="1"/>
</dbReference>
<evidence type="ECO:0000256" key="2">
    <source>
        <dbReference type="ARBA" id="ARBA00023235"/>
    </source>
</evidence>
<keyword evidence="2 3" id="KW-0413">Isomerase</keyword>
<organism evidence="6 7">
    <name type="scientific">Shewanella jiangmenensis</name>
    <dbReference type="NCBI Taxonomy" id="2837387"/>
    <lineage>
        <taxon>Bacteria</taxon>
        <taxon>Pseudomonadati</taxon>
        <taxon>Pseudomonadota</taxon>
        <taxon>Gammaproteobacteria</taxon>
        <taxon>Alteromonadales</taxon>
        <taxon>Shewanellaceae</taxon>
        <taxon>Shewanella</taxon>
    </lineage>
</organism>
<protein>
    <recommendedName>
        <fullName evidence="3">Pseudouridine synthase</fullName>
        <ecNumber evidence="3">5.4.99.-</ecNumber>
    </recommendedName>
</protein>
<feature type="compositionally biased region" description="Low complexity" evidence="4">
    <location>
        <begin position="56"/>
        <end position="76"/>
    </location>
</feature>
<dbReference type="NCBIfam" id="TIGR00093">
    <property type="entry name" value="pseudouridine synthase"/>
    <property type="match status" value="1"/>
</dbReference>
<feature type="compositionally biased region" description="Polar residues" evidence="4">
    <location>
        <begin position="1"/>
        <end position="16"/>
    </location>
</feature>
<dbReference type="InterPro" id="IPR020103">
    <property type="entry name" value="PsdUridine_synth_cat_dom_sf"/>
</dbReference>
<proteinExistence type="inferred from homology"/>
<name>A0ABS5V5T8_9GAMM</name>
<dbReference type="Proteomes" id="UP001195903">
    <property type="component" value="Unassembled WGS sequence"/>
</dbReference>
<dbReference type="InterPro" id="IPR006145">
    <property type="entry name" value="PsdUridine_synth_RsuA/RluA"/>
</dbReference>
<evidence type="ECO:0000256" key="1">
    <source>
        <dbReference type="ARBA" id="ARBA00008348"/>
    </source>
</evidence>
<dbReference type="InterPro" id="IPR018496">
    <property type="entry name" value="PsdUridine_synth_RsuA/RluB_CS"/>
</dbReference>
<comment type="similarity">
    <text evidence="1 3">Belongs to the pseudouridine synthase RsuA family.</text>
</comment>
<dbReference type="PROSITE" id="PS01149">
    <property type="entry name" value="PSI_RSU"/>
    <property type="match status" value="1"/>
</dbReference>
<accession>A0ABS5V5T8</accession>
<feature type="domain" description="Pseudouridine synthase RsuA/RluA-like" evidence="5">
    <location>
        <begin position="105"/>
        <end position="249"/>
    </location>
</feature>
<dbReference type="SUPFAM" id="SSF55120">
    <property type="entry name" value="Pseudouridine synthase"/>
    <property type="match status" value="1"/>
</dbReference>
<dbReference type="EC" id="5.4.99.-" evidence="3"/>
<keyword evidence="7" id="KW-1185">Reference proteome</keyword>
<feature type="region of interest" description="Disordered" evidence="4">
    <location>
        <begin position="1"/>
        <end position="88"/>
    </location>
</feature>
<gene>
    <name evidence="6" type="ORF">KJI95_15045</name>
</gene>
<dbReference type="EMBL" id="JAHEPS010000006">
    <property type="protein sequence ID" value="MBT1445821.1"/>
    <property type="molecule type" value="Genomic_DNA"/>
</dbReference>
<dbReference type="InterPro" id="IPR042092">
    <property type="entry name" value="PsdUridine_s_RsuA/RluB/E/F_cat"/>
</dbReference>
<evidence type="ECO:0000259" key="5">
    <source>
        <dbReference type="Pfam" id="PF00849"/>
    </source>
</evidence>
<feature type="compositionally biased region" description="Basic residues" evidence="4">
    <location>
        <begin position="77"/>
        <end position="88"/>
    </location>
</feature>
<dbReference type="InterPro" id="IPR020094">
    <property type="entry name" value="TruA/RsuA/RluB/E/F_N"/>
</dbReference>
<dbReference type="Pfam" id="PF00849">
    <property type="entry name" value="PseudoU_synth_2"/>
    <property type="match status" value="1"/>
</dbReference>